<evidence type="ECO:0000313" key="9">
    <source>
        <dbReference type="EMBL" id="GAA4492891.1"/>
    </source>
</evidence>
<reference evidence="10" key="1">
    <citation type="journal article" date="2019" name="Int. J. Syst. Evol. Microbiol.">
        <title>The Global Catalogue of Microorganisms (GCM) 10K type strain sequencing project: providing services to taxonomists for standard genome sequencing and annotation.</title>
        <authorList>
            <consortium name="The Broad Institute Genomics Platform"/>
            <consortium name="The Broad Institute Genome Sequencing Center for Infectious Disease"/>
            <person name="Wu L."/>
            <person name="Ma J."/>
        </authorList>
    </citation>
    <scope>NUCLEOTIDE SEQUENCE [LARGE SCALE GENOMIC DNA]</scope>
    <source>
        <strain evidence="10">JCM 17933</strain>
    </source>
</reference>
<accession>A0ABP8PTE9</accession>
<dbReference type="PANTHER" id="PTHR23511">
    <property type="entry name" value="SYNAPTIC VESICLE GLYCOPROTEIN 2"/>
    <property type="match status" value="1"/>
</dbReference>
<evidence type="ECO:0000256" key="1">
    <source>
        <dbReference type="ARBA" id="ARBA00004651"/>
    </source>
</evidence>
<feature type="transmembrane region" description="Helical" evidence="7">
    <location>
        <begin position="297"/>
        <end position="315"/>
    </location>
</feature>
<gene>
    <name evidence="9" type="ORF">GCM10023191_029460</name>
</gene>
<dbReference type="PROSITE" id="PS50850">
    <property type="entry name" value="MFS"/>
    <property type="match status" value="1"/>
</dbReference>
<dbReference type="SUPFAM" id="SSF103473">
    <property type="entry name" value="MFS general substrate transporter"/>
    <property type="match status" value="1"/>
</dbReference>
<dbReference type="Proteomes" id="UP001500503">
    <property type="component" value="Unassembled WGS sequence"/>
</dbReference>
<feature type="transmembrane region" description="Helical" evidence="7">
    <location>
        <begin position="335"/>
        <end position="354"/>
    </location>
</feature>
<feature type="domain" description="Major facilitator superfamily (MFS) profile" evidence="8">
    <location>
        <begin position="59"/>
        <end position="474"/>
    </location>
</feature>
<dbReference type="CDD" id="cd17316">
    <property type="entry name" value="MFS_SV2_like"/>
    <property type="match status" value="1"/>
</dbReference>
<keyword evidence="5 7" id="KW-0472">Membrane</keyword>
<keyword evidence="10" id="KW-1185">Reference proteome</keyword>
<feature type="transmembrane region" description="Helical" evidence="7">
    <location>
        <begin position="212"/>
        <end position="234"/>
    </location>
</feature>
<evidence type="ECO:0000256" key="3">
    <source>
        <dbReference type="ARBA" id="ARBA00022692"/>
    </source>
</evidence>
<dbReference type="InterPro" id="IPR020846">
    <property type="entry name" value="MFS_dom"/>
</dbReference>
<keyword evidence="4 7" id="KW-1133">Transmembrane helix</keyword>
<keyword evidence="3 7" id="KW-0812">Transmembrane</keyword>
<feature type="region of interest" description="Disordered" evidence="6">
    <location>
        <begin position="1"/>
        <end position="37"/>
    </location>
</feature>
<evidence type="ECO:0000256" key="2">
    <source>
        <dbReference type="ARBA" id="ARBA00022448"/>
    </source>
</evidence>
<evidence type="ECO:0000256" key="7">
    <source>
        <dbReference type="SAM" id="Phobius"/>
    </source>
</evidence>
<dbReference type="PANTHER" id="PTHR23511:SF34">
    <property type="entry name" value="SYNAPTIC VESICLE GLYCOPROTEIN 2"/>
    <property type="match status" value="1"/>
</dbReference>
<dbReference type="InterPro" id="IPR005829">
    <property type="entry name" value="Sugar_transporter_CS"/>
</dbReference>
<feature type="transmembrane region" description="Helical" evidence="7">
    <location>
        <begin position="92"/>
        <end position="113"/>
    </location>
</feature>
<comment type="subcellular location">
    <subcellularLocation>
        <location evidence="1">Cell membrane</location>
        <topology evidence="1">Multi-pass membrane protein</topology>
    </subcellularLocation>
</comment>
<dbReference type="Pfam" id="PF07690">
    <property type="entry name" value="MFS_1"/>
    <property type="match status" value="1"/>
</dbReference>
<dbReference type="InterPro" id="IPR011701">
    <property type="entry name" value="MFS"/>
</dbReference>
<dbReference type="EMBL" id="BAABHF010000019">
    <property type="protein sequence ID" value="GAA4492891.1"/>
    <property type="molecule type" value="Genomic_DNA"/>
</dbReference>
<feature type="transmembrane region" description="Helical" evidence="7">
    <location>
        <begin position="150"/>
        <end position="171"/>
    </location>
</feature>
<dbReference type="PROSITE" id="PS00216">
    <property type="entry name" value="SUGAR_TRANSPORT_1"/>
    <property type="match status" value="1"/>
</dbReference>
<feature type="transmembrane region" description="Helical" evidence="7">
    <location>
        <begin position="183"/>
        <end position="206"/>
    </location>
</feature>
<evidence type="ECO:0000313" key="10">
    <source>
        <dbReference type="Proteomes" id="UP001500503"/>
    </source>
</evidence>
<evidence type="ECO:0000256" key="5">
    <source>
        <dbReference type="ARBA" id="ARBA00023136"/>
    </source>
</evidence>
<name>A0ABP8PTE9_9ACTN</name>
<sequence length="484" mass="51636">MTTGPSRPTDTDIDIETGTDIGTDPAGSPAVPDPASTASTDLAARLDRIPIATPMHRRWVWLLGYLFIFDLVDLNSFAYAAPALRSEWKLSIGGVGAITSAGFVGMFLGAIVGGRLSDRLGRRPLLIGAVFFYSLFSMLSAFSTGPLMLGVLRVLTGFGLQAMTGVLLVWVSEMFPRSLRGRYQALLLAIGLAGVPIAAWVARLVVPLGHGAWRWIFAVGALGAIGGVLALRVLPESVRWRAAHGRTDDRREAELVAIMEAQAEARTGQPLPTPVIDQPVVPGRLTELLHGTTRRKTVVAALACVFLILSFYGFSSWVPTLLVERGYTTAQSLTFSSILAIAAVPGALLALPVIDRFERKTVIFGFQIVVLVLLLLFGLVHSPVAIIVCGFGAAMLMQTGVATLYTYIAEVFPLHLRGLGSGIANGSGRLAGVLGGFLVAGLYSGMGQTAVYTYLAIAALLMGLVMALFGERTTNRRLEEIERE</sequence>
<evidence type="ECO:0000256" key="6">
    <source>
        <dbReference type="SAM" id="MobiDB-lite"/>
    </source>
</evidence>
<feature type="transmembrane region" description="Helical" evidence="7">
    <location>
        <begin position="428"/>
        <end position="445"/>
    </location>
</feature>
<feature type="transmembrane region" description="Helical" evidence="7">
    <location>
        <begin position="451"/>
        <end position="469"/>
    </location>
</feature>
<evidence type="ECO:0000256" key="4">
    <source>
        <dbReference type="ARBA" id="ARBA00022989"/>
    </source>
</evidence>
<organism evidence="9 10">
    <name type="scientific">Actinoallomurus oryzae</name>
    <dbReference type="NCBI Taxonomy" id="502180"/>
    <lineage>
        <taxon>Bacteria</taxon>
        <taxon>Bacillati</taxon>
        <taxon>Actinomycetota</taxon>
        <taxon>Actinomycetes</taxon>
        <taxon>Streptosporangiales</taxon>
        <taxon>Thermomonosporaceae</taxon>
        <taxon>Actinoallomurus</taxon>
    </lineage>
</organism>
<feature type="transmembrane region" description="Helical" evidence="7">
    <location>
        <begin position="125"/>
        <end position="144"/>
    </location>
</feature>
<evidence type="ECO:0000259" key="8">
    <source>
        <dbReference type="PROSITE" id="PS50850"/>
    </source>
</evidence>
<dbReference type="Gene3D" id="1.20.1250.20">
    <property type="entry name" value="MFS general substrate transporter like domains"/>
    <property type="match status" value="1"/>
</dbReference>
<keyword evidence="2" id="KW-0813">Transport</keyword>
<protein>
    <submittedName>
        <fullName evidence="9">MFS transporter</fullName>
    </submittedName>
</protein>
<dbReference type="RefSeq" id="WP_345463227.1">
    <property type="nucleotide sequence ID" value="NZ_BAABHF010000019.1"/>
</dbReference>
<feature type="transmembrane region" description="Helical" evidence="7">
    <location>
        <begin position="385"/>
        <end position="408"/>
    </location>
</feature>
<proteinExistence type="predicted"/>
<feature type="transmembrane region" description="Helical" evidence="7">
    <location>
        <begin position="59"/>
        <end position="80"/>
    </location>
</feature>
<feature type="transmembrane region" description="Helical" evidence="7">
    <location>
        <begin position="361"/>
        <end position="379"/>
    </location>
</feature>
<comment type="caution">
    <text evidence="9">The sequence shown here is derived from an EMBL/GenBank/DDBJ whole genome shotgun (WGS) entry which is preliminary data.</text>
</comment>
<dbReference type="InterPro" id="IPR036259">
    <property type="entry name" value="MFS_trans_sf"/>
</dbReference>